<dbReference type="PANTHER" id="PTHR43847:SF1">
    <property type="entry name" value="BLL3993 PROTEIN"/>
    <property type="match status" value="1"/>
</dbReference>
<feature type="transmembrane region" description="Helical" evidence="5">
    <location>
        <begin position="38"/>
        <end position="60"/>
    </location>
</feature>
<comment type="subcellular location">
    <subcellularLocation>
        <location evidence="1">Endomembrane system</location>
        <topology evidence="1">Multi-pass membrane protein</topology>
    </subcellularLocation>
</comment>
<name>A0A6N4V144_9MYCO</name>
<dbReference type="Gene3D" id="1.20.120.1630">
    <property type="match status" value="1"/>
</dbReference>
<dbReference type="AlphaFoldDB" id="A0A6N4V144"/>
<protein>
    <submittedName>
        <fullName evidence="6">Membrane protein</fullName>
    </submittedName>
</protein>
<evidence type="ECO:0000256" key="2">
    <source>
        <dbReference type="ARBA" id="ARBA00022692"/>
    </source>
</evidence>
<evidence type="ECO:0000313" key="6">
    <source>
        <dbReference type="EMBL" id="BBX29853.1"/>
    </source>
</evidence>
<proteinExistence type="predicted"/>
<feature type="transmembrane region" description="Helical" evidence="5">
    <location>
        <begin position="114"/>
        <end position="135"/>
    </location>
</feature>
<dbReference type="InterPro" id="IPR052527">
    <property type="entry name" value="Metal_cation-efflux_comp"/>
</dbReference>
<dbReference type="GO" id="GO:0012505">
    <property type="term" value="C:endomembrane system"/>
    <property type="evidence" value="ECO:0007669"/>
    <property type="project" value="UniProtKB-SubCell"/>
</dbReference>
<dbReference type="KEGG" id="malv:MALV_49780"/>
<feature type="transmembrane region" description="Helical" evidence="5">
    <location>
        <begin position="9"/>
        <end position="32"/>
    </location>
</feature>
<evidence type="ECO:0000256" key="4">
    <source>
        <dbReference type="ARBA" id="ARBA00023136"/>
    </source>
</evidence>
<organism evidence="6 7">
    <name type="scientific">Mycolicibacterium alvei</name>
    <dbReference type="NCBI Taxonomy" id="67081"/>
    <lineage>
        <taxon>Bacteria</taxon>
        <taxon>Bacillati</taxon>
        <taxon>Actinomycetota</taxon>
        <taxon>Actinomycetes</taxon>
        <taxon>Mycobacteriales</taxon>
        <taxon>Mycobacteriaceae</taxon>
        <taxon>Mycolicibacterium</taxon>
    </lineage>
</organism>
<reference evidence="6 7" key="1">
    <citation type="journal article" date="2019" name="Emerg. Microbes Infect.">
        <title>Comprehensive subspecies identification of 175 nontuberculous mycobacteria species based on 7547 genomic profiles.</title>
        <authorList>
            <person name="Matsumoto Y."/>
            <person name="Kinjo T."/>
            <person name="Motooka D."/>
            <person name="Nabeya D."/>
            <person name="Jung N."/>
            <person name="Uechi K."/>
            <person name="Horii T."/>
            <person name="Iida T."/>
            <person name="Fujita J."/>
            <person name="Nakamura S."/>
        </authorList>
    </citation>
    <scope>NUCLEOTIDE SEQUENCE [LARGE SCALE GENOMIC DNA]</scope>
    <source>
        <strain evidence="6 7">JCM 12272</strain>
    </source>
</reference>
<dbReference type="Pfam" id="PF04191">
    <property type="entry name" value="PEMT"/>
    <property type="match status" value="1"/>
</dbReference>
<evidence type="ECO:0000256" key="1">
    <source>
        <dbReference type="ARBA" id="ARBA00004127"/>
    </source>
</evidence>
<dbReference type="PANTHER" id="PTHR43847">
    <property type="entry name" value="BLL3993 PROTEIN"/>
    <property type="match status" value="1"/>
</dbReference>
<keyword evidence="7" id="KW-1185">Reference proteome</keyword>
<keyword evidence="2 5" id="KW-0812">Transmembrane</keyword>
<evidence type="ECO:0000256" key="5">
    <source>
        <dbReference type="SAM" id="Phobius"/>
    </source>
</evidence>
<evidence type="ECO:0000313" key="7">
    <source>
        <dbReference type="Proteomes" id="UP000466906"/>
    </source>
</evidence>
<evidence type="ECO:0000256" key="3">
    <source>
        <dbReference type="ARBA" id="ARBA00022989"/>
    </source>
</evidence>
<dbReference type="EMBL" id="AP022565">
    <property type="protein sequence ID" value="BBX29853.1"/>
    <property type="molecule type" value="Genomic_DNA"/>
</dbReference>
<keyword evidence="4 5" id="KW-0472">Membrane</keyword>
<gene>
    <name evidence="6" type="ORF">MALV_49780</name>
</gene>
<sequence>MGRGQIMKLALQTVLSGLFSLLLLGVTLFWPAGTFHYWQAWVFIAVFLATTMIPSIGLAIRDPAALQRRLHGGPTAETRIVQKIVIWAVTGSAFAAFVLSAFDHRFGWSSVPTAVVILGNVLVAVGILFAEAVVFQNSFAGASIQVEDEQPLVSTGLYGLVRHPMYFGAVLMMFGTPLALGSYWALLVSIVSIPIFGVRIADEEKMLRAELDGYDAYTQKVRYRLVPYVW</sequence>
<keyword evidence="3 5" id="KW-1133">Transmembrane helix</keyword>
<accession>A0A6N4V144</accession>
<dbReference type="InterPro" id="IPR007318">
    <property type="entry name" value="Phopholipid_MeTrfase"/>
</dbReference>
<feature type="transmembrane region" description="Helical" evidence="5">
    <location>
        <begin position="80"/>
        <end position="102"/>
    </location>
</feature>
<dbReference type="Proteomes" id="UP000466906">
    <property type="component" value="Chromosome"/>
</dbReference>